<evidence type="ECO:0000256" key="8">
    <source>
        <dbReference type="ARBA" id="ARBA00022617"/>
    </source>
</evidence>
<feature type="binding site" evidence="19">
    <location>
        <position position="260"/>
    </location>
    <ligand>
        <name>Cu cation</name>
        <dbReference type="ChEBI" id="CHEBI:23378"/>
        <label>B</label>
    </ligand>
</feature>
<evidence type="ECO:0000256" key="19">
    <source>
        <dbReference type="PIRSR" id="PIRSR604677-50"/>
    </source>
</evidence>
<feature type="transmembrane region" description="Helical" evidence="21">
    <location>
        <begin position="276"/>
        <end position="296"/>
    </location>
</feature>
<evidence type="ECO:0000256" key="15">
    <source>
        <dbReference type="ARBA" id="ARBA00023004"/>
    </source>
</evidence>
<comment type="cofactor">
    <cofactor evidence="19">
        <name>heme</name>
        <dbReference type="ChEBI" id="CHEBI:30413"/>
    </cofactor>
    <text evidence="19">Binds 2 heme groups per subunit, denoted as high- and low-spin.</text>
</comment>
<comment type="cofactor">
    <cofactor evidence="1">
        <name>heme b</name>
        <dbReference type="ChEBI" id="CHEBI:60344"/>
    </cofactor>
</comment>
<keyword evidence="12" id="KW-1278">Translocase</keyword>
<feature type="transmembrane region" description="Helical" evidence="21">
    <location>
        <begin position="206"/>
        <end position="227"/>
    </location>
</feature>
<dbReference type="Pfam" id="PF00115">
    <property type="entry name" value="COX1"/>
    <property type="match status" value="1"/>
</dbReference>
<feature type="transmembrane region" description="Helical" evidence="21">
    <location>
        <begin position="308"/>
        <end position="328"/>
    </location>
</feature>
<dbReference type="GO" id="GO:0004129">
    <property type="term" value="F:cytochrome-c oxidase activity"/>
    <property type="evidence" value="ECO:0007669"/>
    <property type="project" value="UniProtKB-EC"/>
</dbReference>
<comment type="similarity">
    <text evidence="4 20">Belongs to the heme-copper respiratory oxidase family.</text>
</comment>
<dbReference type="PROSITE" id="PS00077">
    <property type="entry name" value="COX1_CUB"/>
    <property type="match status" value="1"/>
</dbReference>
<keyword evidence="8 19" id="KW-0349">Heme</keyword>
<keyword evidence="24" id="KW-1185">Reference proteome</keyword>
<dbReference type="PROSITE" id="PS50855">
    <property type="entry name" value="COX1"/>
    <property type="match status" value="1"/>
</dbReference>
<dbReference type="GO" id="GO:0006119">
    <property type="term" value="P:oxidative phosphorylation"/>
    <property type="evidence" value="ECO:0007669"/>
    <property type="project" value="UniProtKB-UniPathway"/>
</dbReference>
<feature type="domain" description="Cytochrome oxidase subunit I profile" evidence="22">
    <location>
        <begin position="19"/>
        <end position="476"/>
    </location>
</feature>
<dbReference type="PANTHER" id="PTHR10422">
    <property type="entry name" value="CYTOCHROME C OXIDASE SUBUNIT 1"/>
    <property type="match status" value="1"/>
</dbReference>
<keyword evidence="15 19" id="KW-0408">Iron</keyword>
<evidence type="ECO:0000256" key="9">
    <source>
        <dbReference type="ARBA" id="ARBA00022660"/>
    </source>
</evidence>
<keyword evidence="6 20" id="KW-0813">Transport</keyword>
<dbReference type="EMBL" id="JGVK01000014">
    <property type="protein sequence ID" value="KEY91330.1"/>
    <property type="molecule type" value="Genomic_DNA"/>
</dbReference>
<dbReference type="STRING" id="1179155.CF67_21015"/>
<comment type="subcellular location">
    <subcellularLocation>
        <location evidence="2">Cell membrane</location>
        <topology evidence="2">Multi-pass membrane protein</topology>
    </subcellularLocation>
</comment>
<evidence type="ECO:0000256" key="13">
    <source>
        <dbReference type="ARBA" id="ARBA00022982"/>
    </source>
</evidence>
<feature type="binding site" evidence="19">
    <location>
        <position position="259"/>
    </location>
    <ligand>
        <name>Cu cation</name>
        <dbReference type="ChEBI" id="CHEBI:23378"/>
        <label>B</label>
    </ligand>
</feature>
<comment type="catalytic activity">
    <reaction evidence="18">
        <text>4 Fe(II)-[cytochrome c] + O2 + 8 H(+)(in) = 4 Fe(III)-[cytochrome c] + 2 H2O + 4 H(+)(out)</text>
        <dbReference type="Rhea" id="RHEA:11436"/>
        <dbReference type="Rhea" id="RHEA-COMP:10350"/>
        <dbReference type="Rhea" id="RHEA-COMP:14399"/>
        <dbReference type="ChEBI" id="CHEBI:15377"/>
        <dbReference type="ChEBI" id="CHEBI:15378"/>
        <dbReference type="ChEBI" id="CHEBI:15379"/>
        <dbReference type="ChEBI" id="CHEBI:29033"/>
        <dbReference type="ChEBI" id="CHEBI:29034"/>
        <dbReference type="EC" id="7.1.1.9"/>
    </reaction>
</comment>
<name>A0A084CNF1_9GAMM</name>
<dbReference type="AlphaFoldDB" id="A0A084CNF1"/>
<evidence type="ECO:0000256" key="21">
    <source>
        <dbReference type="SAM" id="Phobius"/>
    </source>
</evidence>
<dbReference type="SUPFAM" id="SSF81442">
    <property type="entry name" value="Cytochrome c oxidase subunit I-like"/>
    <property type="match status" value="1"/>
</dbReference>
<evidence type="ECO:0000256" key="4">
    <source>
        <dbReference type="ARBA" id="ARBA00009578"/>
    </source>
</evidence>
<keyword evidence="7" id="KW-1003">Cell membrane</keyword>
<dbReference type="eggNOG" id="COG3278">
    <property type="taxonomic scope" value="Bacteria"/>
</dbReference>
<dbReference type="Proteomes" id="UP000053784">
    <property type="component" value="Unassembled WGS sequence"/>
</dbReference>
<evidence type="ECO:0000256" key="2">
    <source>
        <dbReference type="ARBA" id="ARBA00004651"/>
    </source>
</evidence>
<evidence type="ECO:0000256" key="16">
    <source>
        <dbReference type="ARBA" id="ARBA00023008"/>
    </source>
</evidence>
<feature type="transmembrane region" description="Helical" evidence="21">
    <location>
        <begin position="380"/>
        <end position="403"/>
    </location>
</feature>
<dbReference type="GO" id="GO:0022904">
    <property type="term" value="P:respiratory electron transport chain"/>
    <property type="evidence" value="ECO:0007669"/>
    <property type="project" value="TreeGrafter"/>
</dbReference>
<proteinExistence type="inferred from homology"/>
<organism evidence="23 24">
    <name type="scientific">Candidatus Photodesmus blepharonis</name>
    <dbReference type="NCBI Taxonomy" id="1179155"/>
    <lineage>
        <taxon>Bacteria</taxon>
        <taxon>Pseudomonadati</taxon>
        <taxon>Pseudomonadota</taxon>
        <taxon>Gammaproteobacteria</taxon>
        <taxon>Vibrionales</taxon>
        <taxon>Vibrionaceae</taxon>
        <taxon>Candidatus Photodesmus</taxon>
    </lineage>
</organism>
<keyword evidence="10 20" id="KW-0812">Transmembrane</keyword>
<evidence type="ECO:0000259" key="22">
    <source>
        <dbReference type="PROSITE" id="PS50855"/>
    </source>
</evidence>
<evidence type="ECO:0000313" key="24">
    <source>
        <dbReference type="Proteomes" id="UP000053784"/>
    </source>
</evidence>
<feature type="binding site" description="axial binding residue" evidence="19">
    <location>
        <position position="349"/>
    </location>
    <ligand>
        <name>heme b</name>
        <dbReference type="ChEBI" id="CHEBI:60344"/>
        <label>1; low-spin</label>
    </ligand>
    <ligandPart>
        <name>Fe</name>
        <dbReference type="ChEBI" id="CHEBI:18248"/>
    </ligandPart>
</feature>
<feature type="transmembrane region" description="Helical" evidence="21">
    <location>
        <begin position="63"/>
        <end position="83"/>
    </location>
</feature>
<feature type="binding site" description="axial binding residue" evidence="19">
    <location>
        <position position="347"/>
    </location>
    <ligand>
        <name>heme b</name>
        <dbReference type="ChEBI" id="CHEBI:60344"/>
        <label>2; high-spin</label>
    </ligand>
    <ligandPart>
        <name>Fe</name>
        <dbReference type="ChEBI" id="CHEBI:18248"/>
    </ligandPart>
</feature>
<evidence type="ECO:0000256" key="12">
    <source>
        <dbReference type="ARBA" id="ARBA00022967"/>
    </source>
</evidence>
<dbReference type="GO" id="GO:0020037">
    <property type="term" value="F:heme binding"/>
    <property type="evidence" value="ECO:0007669"/>
    <property type="project" value="InterPro"/>
</dbReference>
<dbReference type="OrthoDB" id="9806838at2"/>
<feature type="transmembrane region" description="Helical" evidence="21">
    <location>
        <begin position="130"/>
        <end position="151"/>
    </location>
</feature>
<dbReference type="InterPro" id="IPR023616">
    <property type="entry name" value="Cyt_c_oxase-like_su1_dom"/>
</dbReference>
<comment type="cofactor">
    <cofactor evidence="19">
        <name>Cu(2+)</name>
        <dbReference type="ChEBI" id="CHEBI:29036"/>
    </cofactor>
    <text evidence="19">Binds 1 copper ion per subunit, denoted as copper B.</text>
</comment>
<dbReference type="InterPro" id="IPR004677">
    <property type="entry name" value="Cyt_c_oxidase_cbb3_su1"/>
</dbReference>
<comment type="pathway">
    <text evidence="3">Energy metabolism; oxidative phosphorylation.</text>
</comment>
<dbReference type="PANTHER" id="PTHR10422:SF29">
    <property type="entry name" value="CYTOCHROME C OXIDASE SUBUNIT 1 HOMOLOG, BACTEROID"/>
    <property type="match status" value="1"/>
</dbReference>
<accession>A0A084CNF1</accession>
<feature type="binding site" evidence="19">
    <location>
        <position position="209"/>
    </location>
    <ligand>
        <name>Cu cation</name>
        <dbReference type="ChEBI" id="CHEBI:23378"/>
        <label>B</label>
    </ligand>
</feature>
<sequence>MSAKKQLEQNYNYTVVRQFTIATILWGIVGMSIGVLIAAQLVWPQLNFDIPLLTYGRLRPLHTNAVIFAFATSALFATSYYIVQRTCQTRLFGGLLVTFTFWGWQTIIFAAIATLPLGFTSGKEYAELEWPIDIAIAIVWFFYAIVFFGTLRKRKVSHIYVANWFFGAFIITVAVLHIVNSMAIPVSISKSYSIYSGSVDAMIQWWYGHNAVGFLLTAGFLGMMYYFVPKQAERPVYSYRLSIIHFWALISLYIWAGPHHLHYTALPDWAQSLGMVMSLILFAPSWGGMINGIMTLSGAWYKLRHDPILRFLVVSLSFYGMSTFEGPMMSIKTVNALSHYTDWTIGHVHSGALGWVSMITIGSIYHLIPNLFNQERMYSITLINAHFWLATAGIVLYIVAMWISGVMQGLMWRAINLDGTLKYSFTESVQASYPFYFARFLGGLIFLAGMFLMAYNTYKTIHAKKDTLKLVVNNIT</sequence>
<keyword evidence="17 21" id="KW-0472">Membrane</keyword>
<dbReference type="InterPro" id="IPR023615">
    <property type="entry name" value="Cyt_c_Oxase_su1_BS"/>
</dbReference>
<evidence type="ECO:0000313" key="23">
    <source>
        <dbReference type="EMBL" id="KEY91330.1"/>
    </source>
</evidence>
<evidence type="ECO:0000256" key="11">
    <source>
        <dbReference type="ARBA" id="ARBA00022723"/>
    </source>
</evidence>
<keyword evidence="14 21" id="KW-1133">Transmembrane helix</keyword>
<dbReference type="NCBIfam" id="TIGR00780">
    <property type="entry name" value="ccoN"/>
    <property type="match status" value="1"/>
</dbReference>
<evidence type="ECO:0000256" key="14">
    <source>
        <dbReference type="ARBA" id="ARBA00022989"/>
    </source>
</evidence>
<feature type="transmembrane region" description="Helical" evidence="21">
    <location>
        <begin position="239"/>
        <end position="256"/>
    </location>
</feature>
<protein>
    <recommendedName>
        <fullName evidence="5">cytochrome-c oxidase</fullName>
        <ecNumber evidence="5">7.1.1.9</ecNumber>
    </recommendedName>
</protein>
<feature type="transmembrane region" description="Helical" evidence="21">
    <location>
        <begin position="95"/>
        <end position="118"/>
    </location>
</feature>
<evidence type="ECO:0000256" key="3">
    <source>
        <dbReference type="ARBA" id="ARBA00004673"/>
    </source>
</evidence>
<evidence type="ECO:0000256" key="10">
    <source>
        <dbReference type="ARBA" id="ARBA00022692"/>
    </source>
</evidence>
<dbReference type="InterPro" id="IPR000883">
    <property type="entry name" value="Cyt_C_Oxase_1"/>
</dbReference>
<reference evidence="23 24" key="1">
    <citation type="submission" date="2014-03" db="EMBL/GenBank/DDBJ databases">
        <title>Selection and divergence in the genomes of co-occurring obligate luminous symbionts with specific hosts.</title>
        <authorList>
            <person name="Hendry T.A."/>
            <person name="de Wet J.R."/>
            <person name="Dunlap P.V."/>
        </authorList>
    </citation>
    <scope>NUCLEOTIDE SEQUENCE [LARGE SCALE GENOMIC DNA]</scope>
    <source>
        <strain evidence="23 24">Ppalp.1</strain>
    </source>
</reference>
<dbReference type="UniPathway" id="UPA00705"/>
<keyword evidence="9 20" id="KW-0679">Respiratory chain</keyword>
<feature type="transmembrane region" description="Helical" evidence="21">
    <location>
        <begin position="21"/>
        <end position="43"/>
    </location>
</feature>
<keyword evidence="11 19" id="KW-0479">Metal-binding</keyword>
<dbReference type="RefSeq" id="WP_034413960.1">
    <property type="nucleotide sequence ID" value="NZ_JGVK01000014.1"/>
</dbReference>
<dbReference type="GO" id="GO:0015990">
    <property type="term" value="P:electron transport coupled proton transport"/>
    <property type="evidence" value="ECO:0007669"/>
    <property type="project" value="TreeGrafter"/>
</dbReference>
<dbReference type="Gene3D" id="1.20.210.10">
    <property type="entry name" value="Cytochrome c oxidase-like, subunit I domain"/>
    <property type="match status" value="1"/>
</dbReference>
<dbReference type="GO" id="GO:0046872">
    <property type="term" value="F:metal ion binding"/>
    <property type="evidence" value="ECO:0007669"/>
    <property type="project" value="UniProtKB-KW"/>
</dbReference>
<evidence type="ECO:0000256" key="5">
    <source>
        <dbReference type="ARBA" id="ARBA00012949"/>
    </source>
</evidence>
<dbReference type="InterPro" id="IPR036927">
    <property type="entry name" value="Cyt_c_oxase-like_su1_sf"/>
</dbReference>
<dbReference type="FunFam" id="1.20.210.10:FF:000005">
    <property type="entry name" value="Cytochrome c oxidase, cbb3-type, subunit I"/>
    <property type="match status" value="1"/>
</dbReference>
<evidence type="ECO:0000256" key="20">
    <source>
        <dbReference type="RuleBase" id="RU000370"/>
    </source>
</evidence>
<dbReference type="EC" id="7.1.1.9" evidence="5"/>
<evidence type="ECO:0000256" key="7">
    <source>
        <dbReference type="ARBA" id="ARBA00022475"/>
    </source>
</evidence>
<feature type="transmembrane region" description="Helical" evidence="21">
    <location>
        <begin position="348"/>
        <end position="368"/>
    </location>
</feature>
<evidence type="ECO:0000256" key="18">
    <source>
        <dbReference type="ARBA" id="ARBA00047816"/>
    </source>
</evidence>
<evidence type="ECO:0000256" key="1">
    <source>
        <dbReference type="ARBA" id="ARBA00001970"/>
    </source>
</evidence>
<dbReference type="GO" id="GO:0005886">
    <property type="term" value="C:plasma membrane"/>
    <property type="evidence" value="ECO:0007669"/>
    <property type="project" value="UniProtKB-SubCell"/>
</dbReference>
<keyword evidence="16" id="KW-0186">Copper</keyword>
<feature type="transmembrane region" description="Helical" evidence="21">
    <location>
        <begin position="163"/>
        <end position="186"/>
    </location>
</feature>
<feature type="transmembrane region" description="Helical" evidence="21">
    <location>
        <begin position="433"/>
        <end position="455"/>
    </location>
</feature>
<gene>
    <name evidence="23" type="ORF">CF67_21015</name>
</gene>
<evidence type="ECO:0000256" key="6">
    <source>
        <dbReference type="ARBA" id="ARBA00022448"/>
    </source>
</evidence>
<feature type="binding site" description="axial binding residue" evidence="19">
    <location>
        <position position="62"/>
    </location>
    <ligand>
        <name>heme b</name>
        <dbReference type="ChEBI" id="CHEBI:60344"/>
        <label>1; low-spin</label>
    </ligand>
    <ligandPart>
        <name>Fe</name>
        <dbReference type="ChEBI" id="CHEBI:18248"/>
    </ligandPart>
</feature>
<keyword evidence="13 20" id="KW-0249">Electron transport</keyword>
<comment type="caution">
    <text evidence="23">The sequence shown here is derived from an EMBL/GenBank/DDBJ whole genome shotgun (WGS) entry which is preliminary data.</text>
</comment>
<evidence type="ECO:0000256" key="17">
    <source>
        <dbReference type="ARBA" id="ARBA00023136"/>
    </source>
</evidence>